<dbReference type="GO" id="GO:0005737">
    <property type="term" value="C:cytoplasm"/>
    <property type="evidence" value="ECO:0007669"/>
    <property type="project" value="TreeGrafter"/>
</dbReference>
<dbReference type="Proteomes" id="UP000184444">
    <property type="component" value="Unassembled WGS sequence"/>
</dbReference>
<dbReference type="OrthoDB" id="9807890at2"/>
<dbReference type="Gene3D" id="3.60.21.10">
    <property type="match status" value="1"/>
</dbReference>
<dbReference type="SUPFAM" id="SSF56300">
    <property type="entry name" value="Metallo-dependent phosphatases"/>
    <property type="match status" value="1"/>
</dbReference>
<evidence type="ECO:0000313" key="3">
    <source>
        <dbReference type="Proteomes" id="UP000184444"/>
    </source>
</evidence>
<evidence type="ECO:0000313" key="2">
    <source>
        <dbReference type="EMBL" id="SHM47654.1"/>
    </source>
</evidence>
<dbReference type="InterPro" id="IPR004843">
    <property type="entry name" value="Calcineurin-like_PHP"/>
</dbReference>
<dbReference type="GO" id="GO:0016791">
    <property type="term" value="F:phosphatase activity"/>
    <property type="evidence" value="ECO:0007669"/>
    <property type="project" value="TreeGrafter"/>
</dbReference>
<evidence type="ECO:0000259" key="1">
    <source>
        <dbReference type="Pfam" id="PF00149"/>
    </source>
</evidence>
<dbReference type="PANTHER" id="PTHR42850:SF4">
    <property type="entry name" value="ZINC-DEPENDENT ENDOPOLYPHOSPHATASE"/>
    <property type="match status" value="1"/>
</dbReference>
<keyword evidence="3" id="KW-1185">Reference proteome</keyword>
<dbReference type="GO" id="GO:0110154">
    <property type="term" value="P:RNA decapping"/>
    <property type="evidence" value="ECO:0007669"/>
    <property type="project" value="TreeGrafter"/>
</dbReference>
<reference evidence="3" key="1">
    <citation type="submission" date="2016-11" db="EMBL/GenBank/DDBJ databases">
        <authorList>
            <person name="Varghese N."/>
            <person name="Submissions S."/>
        </authorList>
    </citation>
    <scope>NUCLEOTIDE SEQUENCE [LARGE SCALE GENOMIC DNA]</scope>
    <source>
        <strain evidence="3">DSM 6637</strain>
    </source>
</reference>
<dbReference type="STRING" id="53463.SAMN05444389_11090"/>
<dbReference type="PANTHER" id="PTHR42850">
    <property type="entry name" value="METALLOPHOSPHOESTERASE"/>
    <property type="match status" value="1"/>
</dbReference>
<accession>A0A1M7J3P1</accession>
<proteinExistence type="predicted"/>
<protein>
    <submittedName>
        <fullName evidence="2">Serine/threonine protein phosphatase 1</fullName>
    </submittedName>
</protein>
<gene>
    <name evidence="2" type="ORF">SAMN05444389_11090</name>
</gene>
<dbReference type="GO" id="GO:0008803">
    <property type="term" value="F:bis(5'-nucleosyl)-tetraphosphatase (symmetrical) activity"/>
    <property type="evidence" value="ECO:0007669"/>
    <property type="project" value="TreeGrafter"/>
</dbReference>
<organism evidence="2 3">
    <name type="scientific">Paracoccus solventivorans</name>
    <dbReference type="NCBI Taxonomy" id="53463"/>
    <lineage>
        <taxon>Bacteria</taxon>
        <taxon>Pseudomonadati</taxon>
        <taxon>Pseudomonadota</taxon>
        <taxon>Alphaproteobacteria</taxon>
        <taxon>Rhodobacterales</taxon>
        <taxon>Paracoccaceae</taxon>
        <taxon>Paracoccus</taxon>
    </lineage>
</organism>
<dbReference type="EMBL" id="FRCK01000010">
    <property type="protein sequence ID" value="SHM47654.1"/>
    <property type="molecule type" value="Genomic_DNA"/>
</dbReference>
<dbReference type="RefSeq" id="WP_073068017.1">
    <property type="nucleotide sequence ID" value="NZ_FRCK01000010.1"/>
</dbReference>
<feature type="domain" description="Calcineurin-like phosphoesterase" evidence="1">
    <location>
        <begin position="1"/>
        <end position="198"/>
    </location>
</feature>
<dbReference type="InterPro" id="IPR029052">
    <property type="entry name" value="Metallo-depent_PP-like"/>
</dbReference>
<sequence length="244" mass="26115">MPIYAIGDIHGHLDLLLQAHERIARDGGTDARIVHLGDLIDRGPDSRGVVAHLMQGQAAGRDWIVLRGNHDPALPEFLRDPHWVDPRAAMPANWIARDVGADTTLASYGVADAAHRPLAEVHAEALAAVPAAHARWLGALPLWHRQAGALFVHAGIRPGVALAAQDPGELMWIRRPFLDDPRDHGVLVVHGHTPIRRATHYGNRINIDSGAGRGGPLSAIRLDGGGAWLLTGDGPQPLHPAEPG</sequence>
<dbReference type="AlphaFoldDB" id="A0A1M7J3P1"/>
<dbReference type="Pfam" id="PF00149">
    <property type="entry name" value="Metallophos"/>
    <property type="match status" value="1"/>
</dbReference>
<dbReference type="InterPro" id="IPR050126">
    <property type="entry name" value="Ap4A_hydrolase"/>
</dbReference>
<name>A0A1M7J3P1_9RHOB</name>